<sequence length="190" mass="20344">MRRGICCALALAVALFSQPATGFAQTDSSAEITFWNSVKDSRNPAEIAAYLDKYPNGNFAPLAKIRLESLKPKAPAPPAEQWAAIGFAARGAWGAVWQKATRDEAEARALTLCVNNGGRGCKISSTTKCGAMAFYTTRIRRTRYWGAYTAEAATLGQAIDAASARCRKEGRSPADCNIRASFCADGSHKS</sequence>
<keyword evidence="1" id="KW-0732">Signal</keyword>
<evidence type="ECO:0000313" key="4">
    <source>
        <dbReference type="EMBL" id="TKT73501.1"/>
    </source>
</evidence>
<evidence type="ECO:0000256" key="1">
    <source>
        <dbReference type="SAM" id="SignalP"/>
    </source>
</evidence>
<dbReference type="Proteomes" id="UP000521227">
    <property type="component" value="Unassembled WGS sequence"/>
</dbReference>
<dbReference type="OrthoDB" id="321999at2"/>
<evidence type="ECO:0000259" key="2">
    <source>
        <dbReference type="Pfam" id="PF13827"/>
    </source>
</evidence>
<dbReference type="RefSeq" id="WP_046830018.1">
    <property type="nucleotide sequence ID" value="NZ_JACHIJ010000001.1"/>
</dbReference>
<organism evidence="4 5">
    <name type="scientific">Afipia massiliensis</name>
    <dbReference type="NCBI Taxonomy" id="211460"/>
    <lineage>
        <taxon>Bacteria</taxon>
        <taxon>Pseudomonadati</taxon>
        <taxon>Pseudomonadota</taxon>
        <taxon>Alphaproteobacteria</taxon>
        <taxon>Hyphomicrobiales</taxon>
        <taxon>Nitrobacteraceae</taxon>
        <taxon>Afipia</taxon>
    </lineage>
</organism>
<dbReference type="Proteomes" id="UP000034832">
    <property type="component" value="Unassembled WGS sequence"/>
</dbReference>
<keyword evidence="5" id="KW-1185">Reference proteome</keyword>
<name>A0A4U6BTW6_9BRAD</name>
<evidence type="ECO:0000313" key="6">
    <source>
        <dbReference type="Proteomes" id="UP000521227"/>
    </source>
</evidence>
<dbReference type="AlphaFoldDB" id="A0A4U6BTW6"/>
<reference evidence="4 5" key="1">
    <citation type="submission" date="2019-04" db="EMBL/GenBank/DDBJ databases">
        <title>Whole genome sequencing of cave bacteria.</title>
        <authorList>
            <person name="Gan H.M."/>
            <person name="Barton H."/>
            <person name="Savka M.A."/>
        </authorList>
    </citation>
    <scope>NUCLEOTIDE SEQUENCE [LARGE SCALE GENOMIC DNA]</scope>
    <source>
        <strain evidence="4 5">LC387</strain>
    </source>
</reference>
<comment type="caution">
    <text evidence="4">The sequence shown here is derived from an EMBL/GenBank/DDBJ whole genome shotgun (WGS) entry which is preliminary data.</text>
</comment>
<dbReference type="EMBL" id="JACHIJ010000001">
    <property type="protein sequence ID" value="MBB5050308.1"/>
    <property type="molecule type" value="Genomic_DNA"/>
</dbReference>
<dbReference type="InterPro" id="IPR025240">
    <property type="entry name" value="DUF4189"/>
</dbReference>
<proteinExistence type="predicted"/>
<gene>
    <name evidence="3" type="ORF">HNQ36_000256</name>
    <name evidence="4" type="ORF">YH63_019880</name>
</gene>
<dbReference type="Pfam" id="PF13827">
    <property type="entry name" value="DUF4189"/>
    <property type="match status" value="1"/>
</dbReference>
<evidence type="ECO:0000313" key="3">
    <source>
        <dbReference type="EMBL" id="MBB5050308.1"/>
    </source>
</evidence>
<feature type="chain" id="PRO_5044609749" evidence="1">
    <location>
        <begin position="23"/>
        <end position="190"/>
    </location>
</feature>
<dbReference type="STRING" id="211460.YH63_19655"/>
<dbReference type="EMBL" id="LBIA02000001">
    <property type="protein sequence ID" value="TKT73501.1"/>
    <property type="molecule type" value="Genomic_DNA"/>
</dbReference>
<feature type="signal peptide" evidence="1">
    <location>
        <begin position="1"/>
        <end position="22"/>
    </location>
</feature>
<accession>A0A4U6BTW6</accession>
<feature type="domain" description="DUF4189" evidence="2">
    <location>
        <begin position="82"/>
        <end position="183"/>
    </location>
</feature>
<reference evidence="3 6" key="2">
    <citation type="submission" date="2020-08" db="EMBL/GenBank/DDBJ databases">
        <title>Genomic Encyclopedia of Type Strains, Phase IV (KMG-IV): sequencing the most valuable type-strain genomes for metagenomic binning, comparative biology and taxonomic classification.</title>
        <authorList>
            <person name="Goeker M."/>
        </authorList>
    </citation>
    <scope>NUCLEOTIDE SEQUENCE [LARGE SCALE GENOMIC DNA]</scope>
    <source>
        <strain evidence="3 6">DSM 17498</strain>
    </source>
</reference>
<protein>
    <submittedName>
        <fullName evidence="4">DUF4189 domain-containing protein</fullName>
    </submittedName>
</protein>
<evidence type="ECO:0000313" key="5">
    <source>
        <dbReference type="Proteomes" id="UP000034832"/>
    </source>
</evidence>